<feature type="domain" description="Glutaredoxin" evidence="2">
    <location>
        <begin position="44"/>
        <end position="107"/>
    </location>
</feature>
<evidence type="ECO:0000256" key="1">
    <source>
        <dbReference type="SAM" id="SignalP"/>
    </source>
</evidence>
<evidence type="ECO:0000313" key="4">
    <source>
        <dbReference type="Proteomes" id="UP000298663"/>
    </source>
</evidence>
<keyword evidence="4" id="KW-1185">Reference proteome</keyword>
<organism evidence="3 4">
    <name type="scientific">Steinernema carpocapsae</name>
    <name type="common">Entomopathogenic nematode</name>
    <dbReference type="NCBI Taxonomy" id="34508"/>
    <lineage>
        <taxon>Eukaryota</taxon>
        <taxon>Metazoa</taxon>
        <taxon>Ecdysozoa</taxon>
        <taxon>Nematoda</taxon>
        <taxon>Chromadorea</taxon>
        <taxon>Rhabditida</taxon>
        <taxon>Tylenchina</taxon>
        <taxon>Panagrolaimomorpha</taxon>
        <taxon>Strongyloidoidea</taxon>
        <taxon>Steinernematidae</taxon>
        <taxon>Steinernema</taxon>
    </lineage>
</organism>
<feature type="signal peptide" evidence="1">
    <location>
        <begin position="1"/>
        <end position="19"/>
    </location>
</feature>
<protein>
    <recommendedName>
        <fullName evidence="2">Glutaredoxin domain-containing protein</fullName>
    </recommendedName>
</protein>
<dbReference type="SUPFAM" id="SSF52833">
    <property type="entry name" value="Thioredoxin-like"/>
    <property type="match status" value="1"/>
</dbReference>
<dbReference type="AlphaFoldDB" id="A0A4U8UYK5"/>
<feature type="chain" id="PRO_5020358322" description="Glutaredoxin domain-containing protein" evidence="1">
    <location>
        <begin position="20"/>
        <end position="132"/>
    </location>
</feature>
<keyword evidence="1" id="KW-0732">Signal</keyword>
<dbReference type="GO" id="GO:0015038">
    <property type="term" value="F:glutathione disulfide oxidoreductase activity"/>
    <property type="evidence" value="ECO:0007669"/>
    <property type="project" value="TreeGrafter"/>
</dbReference>
<dbReference type="Pfam" id="PF00462">
    <property type="entry name" value="Glutaredoxin"/>
    <property type="match status" value="1"/>
</dbReference>
<evidence type="ECO:0000259" key="2">
    <source>
        <dbReference type="Pfam" id="PF00462"/>
    </source>
</evidence>
<dbReference type="Gene3D" id="3.40.30.10">
    <property type="entry name" value="Glutaredoxin"/>
    <property type="match status" value="1"/>
</dbReference>
<dbReference type="InterPro" id="IPR002109">
    <property type="entry name" value="Glutaredoxin"/>
</dbReference>
<dbReference type="InterPro" id="IPR014025">
    <property type="entry name" value="Glutaredoxin_subgr"/>
</dbReference>
<dbReference type="PANTHER" id="PTHR45694:SF18">
    <property type="entry name" value="GLUTAREDOXIN-1-RELATED"/>
    <property type="match status" value="1"/>
</dbReference>
<dbReference type="GO" id="GO:0034599">
    <property type="term" value="P:cellular response to oxidative stress"/>
    <property type="evidence" value="ECO:0007669"/>
    <property type="project" value="TreeGrafter"/>
</dbReference>
<dbReference type="OrthoDB" id="418495at2759"/>
<dbReference type="PROSITE" id="PS51354">
    <property type="entry name" value="GLUTAREDOXIN_2"/>
    <property type="match status" value="1"/>
</dbReference>
<dbReference type="STRING" id="34508.A0A4U8UYK5"/>
<name>A0A4U8UYK5_STECR</name>
<dbReference type="PRINTS" id="PR00160">
    <property type="entry name" value="GLUTAREDOXIN"/>
</dbReference>
<dbReference type="InterPro" id="IPR036249">
    <property type="entry name" value="Thioredoxin-like_sf"/>
</dbReference>
<dbReference type="Proteomes" id="UP000298663">
    <property type="component" value="Unassembled WGS sequence"/>
</dbReference>
<gene>
    <name evidence="3" type="ORF">L596_004030</name>
</gene>
<dbReference type="CDD" id="cd03419">
    <property type="entry name" value="GRX_GRXh_1_2_like"/>
    <property type="match status" value="1"/>
</dbReference>
<accession>A0A4U8UYK5</accession>
<dbReference type="NCBIfam" id="TIGR02180">
    <property type="entry name" value="GRX_euk"/>
    <property type="match status" value="1"/>
</dbReference>
<dbReference type="EMBL" id="AZBU02000001">
    <property type="protein sequence ID" value="TMS36998.1"/>
    <property type="molecule type" value="Genomic_DNA"/>
</dbReference>
<dbReference type="PANTHER" id="PTHR45694">
    <property type="entry name" value="GLUTAREDOXIN 2"/>
    <property type="match status" value="1"/>
</dbReference>
<reference evidence="3 4" key="2">
    <citation type="journal article" date="2019" name="G3 (Bethesda)">
        <title>Hybrid Assembly of the Genome of the Entomopathogenic Nematode Steinernema carpocapsae Identifies the X-Chromosome.</title>
        <authorList>
            <person name="Serra L."/>
            <person name="Macchietto M."/>
            <person name="Macias-Munoz A."/>
            <person name="McGill C.J."/>
            <person name="Rodriguez I.M."/>
            <person name="Rodriguez B."/>
            <person name="Murad R."/>
            <person name="Mortazavi A."/>
        </authorList>
    </citation>
    <scope>NUCLEOTIDE SEQUENCE [LARGE SCALE GENOMIC DNA]</scope>
    <source>
        <strain evidence="3 4">ALL</strain>
    </source>
</reference>
<dbReference type="GO" id="GO:0005737">
    <property type="term" value="C:cytoplasm"/>
    <property type="evidence" value="ECO:0007669"/>
    <property type="project" value="TreeGrafter"/>
</dbReference>
<evidence type="ECO:0000313" key="3">
    <source>
        <dbReference type="EMBL" id="TMS36998.1"/>
    </source>
</evidence>
<dbReference type="InterPro" id="IPR011899">
    <property type="entry name" value="Glutaredoxin_euk/vir"/>
</dbReference>
<sequence length="132" mass="15170">MQIFNRFVLGFCLVGSVFARPVKTPESTEDVARDIARDIETHKVMLYSKTYCPFSKAMKALLENYDIKDMKVVELDLEEKMHDMQDYLETLSGIHTVPQLFVKGKFVGNFEETEVKEDTGELQKILRDATAI</sequence>
<comment type="caution">
    <text evidence="3">The sequence shown here is derived from an EMBL/GenBank/DDBJ whole genome shotgun (WGS) entry which is preliminary data.</text>
</comment>
<reference evidence="3 4" key="1">
    <citation type="journal article" date="2015" name="Genome Biol.">
        <title>Comparative genomics of Steinernema reveals deeply conserved gene regulatory networks.</title>
        <authorList>
            <person name="Dillman A.R."/>
            <person name="Macchietto M."/>
            <person name="Porter C.F."/>
            <person name="Rogers A."/>
            <person name="Williams B."/>
            <person name="Antoshechkin I."/>
            <person name="Lee M.M."/>
            <person name="Goodwin Z."/>
            <person name="Lu X."/>
            <person name="Lewis E.E."/>
            <person name="Goodrich-Blair H."/>
            <person name="Stock S.P."/>
            <person name="Adams B.J."/>
            <person name="Sternberg P.W."/>
            <person name="Mortazavi A."/>
        </authorList>
    </citation>
    <scope>NUCLEOTIDE SEQUENCE [LARGE SCALE GENOMIC DNA]</scope>
    <source>
        <strain evidence="3 4">ALL</strain>
    </source>
</reference>
<proteinExistence type="predicted"/>